<dbReference type="InterPro" id="IPR019854">
    <property type="entry name" value="Motility-assoc_prot_GldC"/>
</dbReference>
<dbReference type="Pfam" id="PF19937">
    <property type="entry name" value="GldC-like"/>
    <property type="match status" value="1"/>
</dbReference>
<reference evidence="1 2" key="1">
    <citation type="submission" date="2015-01" db="EMBL/GenBank/DDBJ databases">
        <authorList>
            <person name="Xiang T."/>
            <person name="Song Y."/>
            <person name="Huang L."/>
            <person name="Wang B."/>
            <person name="Wu P."/>
        </authorList>
    </citation>
    <scope>NUCLEOTIDE SEQUENCE [LARGE SCALE GENOMIC DNA]</scope>
    <source>
        <strain evidence="1 2">Cc12</strain>
    </source>
</reference>
<dbReference type="Proteomes" id="UP000044026">
    <property type="component" value="Unassembled WGS sequence"/>
</dbReference>
<evidence type="ECO:0000313" key="2">
    <source>
        <dbReference type="Proteomes" id="UP000044026"/>
    </source>
</evidence>
<evidence type="ECO:0008006" key="3">
    <source>
        <dbReference type="Google" id="ProtNLM"/>
    </source>
</evidence>
<protein>
    <recommendedName>
        <fullName evidence="3">Gliding motility protein GldC</fullName>
    </recommendedName>
</protein>
<name>A0A0B7HND3_9FLAO</name>
<proteinExistence type="predicted"/>
<dbReference type="AlphaFoldDB" id="A0A0B7HND3"/>
<gene>
    <name evidence="1" type="ORF">CCAN12_800111</name>
</gene>
<organism evidence="1 2">
    <name type="scientific">Capnocytophaga canimorsus</name>
    <dbReference type="NCBI Taxonomy" id="28188"/>
    <lineage>
        <taxon>Bacteria</taxon>
        <taxon>Pseudomonadati</taxon>
        <taxon>Bacteroidota</taxon>
        <taxon>Flavobacteriia</taxon>
        <taxon>Flavobacteriales</taxon>
        <taxon>Flavobacteriaceae</taxon>
        <taxon>Capnocytophaga</taxon>
    </lineage>
</organism>
<accession>A0A0B7HND3</accession>
<evidence type="ECO:0000313" key="1">
    <source>
        <dbReference type="EMBL" id="CEN41211.1"/>
    </source>
</evidence>
<dbReference type="EMBL" id="CDOE01000079">
    <property type="protein sequence ID" value="CEN41211.1"/>
    <property type="molecule type" value="Genomic_DNA"/>
</dbReference>
<sequence>MSKKTSDIQLSVTLDENRVPEKIFWNAQDGGVTQQEARAMFLSVWDHKAKETLRIDFMDLRICQSMK</sequence>